<dbReference type="EMBL" id="JAQIZZ010000006">
    <property type="protein sequence ID" value="KAJ5538629.1"/>
    <property type="molecule type" value="Genomic_DNA"/>
</dbReference>
<name>A0AAD6CWB5_9EURO</name>
<evidence type="ECO:0000313" key="9">
    <source>
        <dbReference type="Proteomes" id="UP001220324"/>
    </source>
</evidence>
<evidence type="ECO:0000256" key="6">
    <source>
        <dbReference type="SAM" id="MobiDB-lite"/>
    </source>
</evidence>
<dbReference type="PROSITE" id="PS51999">
    <property type="entry name" value="ZF_GRF"/>
    <property type="match status" value="1"/>
</dbReference>
<reference evidence="8 9" key="1">
    <citation type="journal article" date="2023" name="IMA Fungus">
        <title>Comparative genomic study of the Penicillium genus elucidates a diverse pangenome and 15 lateral gene transfer events.</title>
        <authorList>
            <person name="Petersen C."/>
            <person name="Sorensen T."/>
            <person name="Nielsen M.R."/>
            <person name="Sondergaard T.E."/>
            <person name="Sorensen J.L."/>
            <person name="Fitzpatrick D.A."/>
            <person name="Frisvad J.C."/>
            <person name="Nielsen K.L."/>
        </authorList>
    </citation>
    <scope>NUCLEOTIDE SEQUENCE [LARGE SCALE GENOMIC DNA]</scope>
    <source>
        <strain evidence="8 9">IBT 35679</strain>
    </source>
</reference>
<evidence type="ECO:0000256" key="4">
    <source>
        <dbReference type="PROSITE-ProRule" id="PRU01343"/>
    </source>
</evidence>
<feature type="domain" description="GRF-type" evidence="7">
    <location>
        <begin position="34"/>
        <end position="77"/>
    </location>
</feature>
<feature type="region of interest" description="Disordered" evidence="6">
    <location>
        <begin position="89"/>
        <end position="149"/>
    </location>
</feature>
<dbReference type="Pfam" id="PF06839">
    <property type="entry name" value="Zn_ribbon_GRF"/>
    <property type="match status" value="1"/>
</dbReference>
<feature type="coiled-coil region" evidence="5">
    <location>
        <begin position="313"/>
        <end position="347"/>
    </location>
</feature>
<feature type="compositionally biased region" description="Polar residues" evidence="6">
    <location>
        <begin position="216"/>
        <end position="237"/>
    </location>
</feature>
<dbReference type="GO" id="GO:0008270">
    <property type="term" value="F:zinc ion binding"/>
    <property type="evidence" value="ECO:0007669"/>
    <property type="project" value="UniProtKB-KW"/>
</dbReference>
<evidence type="ECO:0000256" key="3">
    <source>
        <dbReference type="ARBA" id="ARBA00022833"/>
    </source>
</evidence>
<proteinExistence type="predicted"/>
<feature type="compositionally biased region" description="Polar residues" evidence="6">
    <location>
        <begin position="168"/>
        <end position="191"/>
    </location>
</feature>
<keyword evidence="5" id="KW-0175">Coiled coil</keyword>
<dbReference type="Proteomes" id="UP001220324">
    <property type="component" value="Unassembled WGS sequence"/>
</dbReference>
<feature type="compositionally biased region" description="Basic and acidic residues" evidence="6">
    <location>
        <begin position="199"/>
        <end position="210"/>
    </location>
</feature>
<evidence type="ECO:0000256" key="2">
    <source>
        <dbReference type="ARBA" id="ARBA00022771"/>
    </source>
</evidence>
<sequence length="353" mass="40264">MSSPYRRDFKSPKSPRSVARLNGLYKESAWYCNCSPDREPAIRFQVKKEGPNRGRWFYTCQKPQGQRCTFFLWNEDAEIREKHVVMANSDSEQDLRAQSNSNLPQTPTKSTQRSNGLFTPQTDRRTIDIPPRQSASKPAKTSMTPKARMMAEDTDEFGWDLDSEDNAELTQASQTAEESFVSQPNFHSGSPPSKAPRTPRNDSPGKRKLSDYAYNQPHTTESSPYYGTPGSALSSSFRPPPASAELCMTPTPKRYRDADVLNVDSRSDESDFAKELMAIFKKYEVVIPNEARDEFVSRINLEDSRYKGALRARDMLREAMKKKDKEILDLKEKNTNLKAQAEMVQNMVNSFHE</sequence>
<protein>
    <recommendedName>
        <fullName evidence="7">GRF-type domain-containing protein</fullName>
    </recommendedName>
</protein>
<evidence type="ECO:0000256" key="1">
    <source>
        <dbReference type="ARBA" id="ARBA00022723"/>
    </source>
</evidence>
<evidence type="ECO:0000256" key="5">
    <source>
        <dbReference type="SAM" id="Coils"/>
    </source>
</evidence>
<feature type="compositionally biased region" description="Polar residues" evidence="6">
    <location>
        <begin position="133"/>
        <end position="144"/>
    </location>
</feature>
<keyword evidence="3" id="KW-0862">Zinc</keyword>
<keyword evidence="2 4" id="KW-0863">Zinc-finger</keyword>
<keyword evidence="1" id="KW-0479">Metal-binding</keyword>
<feature type="region of interest" description="Disordered" evidence="6">
    <location>
        <begin position="166"/>
        <end position="244"/>
    </location>
</feature>
<organism evidence="8 9">
    <name type="scientific">Penicillium frequentans</name>
    <dbReference type="NCBI Taxonomy" id="3151616"/>
    <lineage>
        <taxon>Eukaryota</taxon>
        <taxon>Fungi</taxon>
        <taxon>Dikarya</taxon>
        <taxon>Ascomycota</taxon>
        <taxon>Pezizomycotina</taxon>
        <taxon>Eurotiomycetes</taxon>
        <taxon>Eurotiomycetidae</taxon>
        <taxon>Eurotiales</taxon>
        <taxon>Aspergillaceae</taxon>
        <taxon>Penicillium</taxon>
    </lineage>
</organism>
<keyword evidence="9" id="KW-1185">Reference proteome</keyword>
<feature type="compositionally biased region" description="Polar residues" evidence="6">
    <location>
        <begin position="96"/>
        <end position="121"/>
    </location>
</feature>
<dbReference type="InterPro" id="IPR010666">
    <property type="entry name" value="Znf_GRF"/>
</dbReference>
<accession>A0AAD6CWB5</accession>
<evidence type="ECO:0000259" key="7">
    <source>
        <dbReference type="PROSITE" id="PS51999"/>
    </source>
</evidence>
<evidence type="ECO:0000313" key="8">
    <source>
        <dbReference type="EMBL" id="KAJ5538629.1"/>
    </source>
</evidence>
<comment type="caution">
    <text evidence="8">The sequence shown here is derived from an EMBL/GenBank/DDBJ whole genome shotgun (WGS) entry which is preliminary data.</text>
</comment>
<dbReference type="AlphaFoldDB" id="A0AAD6CWB5"/>
<gene>
    <name evidence="8" type="ORF">N7494_008108</name>
</gene>